<evidence type="ECO:0000313" key="3">
    <source>
        <dbReference type="EMBL" id="CAA7031322.1"/>
    </source>
</evidence>
<dbReference type="InterPro" id="IPR012337">
    <property type="entry name" value="RNaseH-like_sf"/>
</dbReference>
<gene>
    <name evidence="3" type="ORF">MERR_LOCUS18557</name>
</gene>
<dbReference type="EMBL" id="CACVBM020001107">
    <property type="protein sequence ID" value="CAA7031322.1"/>
    <property type="molecule type" value="Genomic_DNA"/>
</dbReference>
<dbReference type="InterPro" id="IPR044730">
    <property type="entry name" value="RNase_H-like_dom_plant"/>
</dbReference>
<dbReference type="GO" id="GO:0004523">
    <property type="term" value="F:RNA-DNA hybrid ribonuclease activity"/>
    <property type="evidence" value="ECO:0007669"/>
    <property type="project" value="InterPro"/>
</dbReference>
<organism evidence="3 4">
    <name type="scientific">Microthlaspi erraticum</name>
    <dbReference type="NCBI Taxonomy" id="1685480"/>
    <lineage>
        <taxon>Eukaryota</taxon>
        <taxon>Viridiplantae</taxon>
        <taxon>Streptophyta</taxon>
        <taxon>Embryophyta</taxon>
        <taxon>Tracheophyta</taxon>
        <taxon>Spermatophyta</taxon>
        <taxon>Magnoliopsida</taxon>
        <taxon>eudicotyledons</taxon>
        <taxon>Gunneridae</taxon>
        <taxon>Pentapetalae</taxon>
        <taxon>rosids</taxon>
        <taxon>malvids</taxon>
        <taxon>Brassicales</taxon>
        <taxon>Brassicaceae</taxon>
        <taxon>Coluteocarpeae</taxon>
        <taxon>Microthlaspi</taxon>
    </lineage>
</organism>
<name>A0A6D2IXH6_9BRAS</name>
<dbReference type="AlphaFoldDB" id="A0A6D2IXH6"/>
<dbReference type="PANTHER" id="PTHR47074">
    <property type="entry name" value="BNAC02G40300D PROTEIN"/>
    <property type="match status" value="1"/>
</dbReference>
<evidence type="ECO:0000313" key="4">
    <source>
        <dbReference type="Proteomes" id="UP000467841"/>
    </source>
</evidence>
<evidence type="ECO:0000259" key="2">
    <source>
        <dbReference type="Pfam" id="PF13966"/>
    </source>
</evidence>
<dbReference type="Proteomes" id="UP000467841">
    <property type="component" value="Unassembled WGS sequence"/>
</dbReference>
<feature type="domain" description="Reverse transcriptase zinc-binding" evidence="2">
    <location>
        <begin position="64"/>
        <end position="156"/>
    </location>
</feature>
<dbReference type="GO" id="GO:0003676">
    <property type="term" value="F:nucleic acid binding"/>
    <property type="evidence" value="ECO:0007669"/>
    <property type="project" value="InterPro"/>
</dbReference>
<accession>A0A6D2IXH6</accession>
<dbReference type="InterPro" id="IPR002156">
    <property type="entry name" value="RNaseH_domain"/>
</dbReference>
<reference evidence="3" key="1">
    <citation type="submission" date="2020-01" db="EMBL/GenBank/DDBJ databases">
        <authorList>
            <person name="Mishra B."/>
        </authorList>
    </citation>
    <scope>NUCLEOTIDE SEQUENCE [LARGE SCALE GENOMIC DNA]</scope>
</reference>
<dbReference type="InterPro" id="IPR036397">
    <property type="entry name" value="RNaseH_sf"/>
</dbReference>
<dbReference type="InterPro" id="IPR026960">
    <property type="entry name" value="RVT-Znf"/>
</dbReference>
<dbReference type="PANTHER" id="PTHR47074:SF11">
    <property type="entry name" value="REVERSE TRANSCRIPTASE-LIKE PROTEIN"/>
    <property type="match status" value="1"/>
</dbReference>
<sequence>MEPAPREFKDLKMEDLFLPNSRTWNKSLIQRVLPLYEKEILGIIPGSYETEDRLAWLPQANGEYSVKSGYFTARARIQEDFVPDNGSRFNWITDSWKGLYVPKLKLFVWKSVQGALPVGENLATRGINMQAKCVHCGEPETTVHLLFHCRFAQSVWNKAPFKEPFDTLAITNTKEGISKLKTIICLPPVGLKGETLAPWILWSLWLSRNNKVFNNSSLNAWETLNLAMVRAREWIEAQSENPIQIRPPRVARGSIPANCIRCHTDGAWKEENRAGGTGWTFHNSNLESLNQGSKGFANIASPLIAESLAIRWALRHAIDLGFKHLHVASDSQQLVEAINSKSSLSEIFGVLQDISHLSSFFLSVIFIAIPRAANVLADSLAKQSLRSCLSEV</sequence>
<dbReference type="Pfam" id="PF13966">
    <property type="entry name" value="zf-RVT"/>
    <property type="match status" value="1"/>
</dbReference>
<comment type="caution">
    <text evidence="3">The sequence shown here is derived from an EMBL/GenBank/DDBJ whole genome shotgun (WGS) entry which is preliminary data.</text>
</comment>
<dbReference type="CDD" id="cd06222">
    <property type="entry name" value="RNase_H_like"/>
    <property type="match status" value="1"/>
</dbReference>
<dbReference type="SUPFAM" id="SSF53098">
    <property type="entry name" value="Ribonuclease H-like"/>
    <property type="match status" value="1"/>
</dbReference>
<dbReference type="InterPro" id="IPR052929">
    <property type="entry name" value="RNase_H-like_EbsB-rel"/>
</dbReference>
<dbReference type="Gene3D" id="3.30.420.10">
    <property type="entry name" value="Ribonuclease H-like superfamily/Ribonuclease H"/>
    <property type="match status" value="1"/>
</dbReference>
<dbReference type="Pfam" id="PF13456">
    <property type="entry name" value="RVT_3"/>
    <property type="match status" value="1"/>
</dbReference>
<evidence type="ECO:0000259" key="1">
    <source>
        <dbReference type="Pfam" id="PF13456"/>
    </source>
</evidence>
<proteinExistence type="predicted"/>
<keyword evidence="4" id="KW-1185">Reference proteome</keyword>
<dbReference type="OrthoDB" id="1745633at2759"/>
<protein>
    <submittedName>
        <fullName evidence="3">Uncharacterized protein</fullName>
    </submittedName>
</protein>
<feature type="domain" description="RNase H type-1" evidence="1">
    <location>
        <begin position="264"/>
        <end position="383"/>
    </location>
</feature>